<gene>
    <name evidence="1" type="ORF">NCTC13354_01198</name>
</gene>
<keyword evidence="2" id="KW-1185">Reference proteome</keyword>
<proteinExistence type="predicted"/>
<reference evidence="1 2" key="1">
    <citation type="submission" date="2018-12" db="EMBL/GenBank/DDBJ databases">
        <authorList>
            <consortium name="Pathogen Informatics"/>
        </authorList>
    </citation>
    <scope>NUCLEOTIDE SEQUENCE [LARGE SCALE GENOMIC DNA]</scope>
    <source>
        <strain evidence="1 2">NCTC13354</strain>
    </source>
</reference>
<accession>A0A3S4VAW4</accession>
<protein>
    <submittedName>
        <fullName evidence="1">Uncharacterized protein</fullName>
    </submittedName>
</protein>
<organism evidence="1 2">
    <name type="scientific">Trueperella bialowiezensis</name>
    <dbReference type="NCBI Taxonomy" id="312285"/>
    <lineage>
        <taxon>Bacteria</taxon>
        <taxon>Bacillati</taxon>
        <taxon>Actinomycetota</taxon>
        <taxon>Actinomycetes</taxon>
        <taxon>Actinomycetales</taxon>
        <taxon>Actinomycetaceae</taxon>
        <taxon>Trueperella</taxon>
    </lineage>
</organism>
<sequence length="88" mass="10120">MAVASPHLWRPACTHAFPLPRQKRTRIHEPGNPNPRIIATTVRTRQEANTSKRPSSWQELEYRANTELTIEAFGFVAYMCNVSEKLNQ</sequence>
<dbReference type="AlphaFoldDB" id="A0A3S4VAW4"/>
<dbReference type="KEGG" id="tbw:NCTC13354_01198"/>
<dbReference type="Proteomes" id="UP000269542">
    <property type="component" value="Chromosome"/>
</dbReference>
<evidence type="ECO:0000313" key="1">
    <source>
        <dbReference type="EMBL" id="VEI13483.1"/>
    </source>
</evidence>
<dbReference type="EMBL" id="LR134476">
    <property type="protein sequence ID" value="VEI13483.1"/>
    <property type="molecule type" value="Genomic_DNA"/>
</dbReference>
<name>A0A3S4VAW4_9ACTO</name>
<evidence type="ECO:0000313" key="2">
    <source>
        <dbReference type="Proteomes" id="UP000269542"/>
    </source>
</evidence>